<keyword evidence="7" id="KW-1185">Reference proteome</keyword>
<dbReference type="Pfam" id="PF18962">
    <property type="entry name" value="Por_Secre_tail"/>
    <property type="match status" value="1"/>
</dbReference>
<dbReference type="InterPro" id="IPR045474">
    <property type="entry name" value="GEVED"/>
</dbReference>
<dbReference type="NCBIfam" id="TIGR04183">
    <property type="entry name" value="Por_Secre_tail"/>
    <property type="match status" value="1"/>
</dbReference>
<evidence type="ECO:0000313" key="6">
    <source>
        <dbReference type="EMBL" id="MFD2697776.1"/>
    </source>
</evidence>
<dbReference type="Pfam" id="PF13583">
    <property type="entry name" value="Reprolysin_4"/>
    <property type="match status" value="1"/>
</dbReference>
<evidence type="ECO:0000256" key="3">
    <source>
        <dbReference type="SAM" id="SignalP"/>
    </source>
</evidence>
<dbReference type="EMBL" id="JBHULZ010000033">
    <property type="protein sequence ID" value="MFD2697776.1"/>
    <property type="molecule type" value="Genomic_DNA"/>
</dbReference>
<evidence type="ECO:0000256" key="1">
    <source>
        <dbReference type="ARBA" id="ARBA00022729"/>
    </source>
</evidence>
<accession>A0ABW5SDJ7</accession>
<proteinExistence type="predicted"/>
<dbReference type="InterPro" id="IPR026444">
    <property type="entry name" value="Secre_tail"/>
</dbReference>
<evidence type="ECO:0000256" key="2">
    <source>
        <dbReference type="SAM" id="MobiDB-lite"/>
    </source>
</evidence>
<gene>
    <name evidence="6" type="ORF">ACFSQ0_07200</name>
</gene>
<feature type="signal peptide" evidence="3">
    <location>
        <begin position="1"/>
        <end position="22"/>
    </location>
</feature>
<evidence type="ECO:0000313" key="7">
    <source>
        <dbReference type="Proteomes" id="UP001597357"/>
    </source>
</evidence>
<dbReference type="SUPFAM" id="SSF55486">
    <property type="entry name" value="Metalloproteases ('zincins'), catalytic domain"/>
    <property type="match status" value="1"/>
</dbReference>
<feature type="chain" id="PRO_5045065086" evidence="3">
    <location>
        <begin position="23"/>
        <end position="1087"/>
    </location>
</feature>
<reference evidence="7" key="1">
    <citation type="journal article" date="2019" name="Int. J. Syst. Evol. Microbiol.">
        <title>The Global Catalogue of Microorganisms (GCM) 10K type strain sequencing project: providing services to taxonomists for standard genome sequencing and annotation.</title>
        <authorList>
            <consortium name="The Broad Institute Genomics Platform"/>
            <consortium name="The Broad Institute Genome Sequencing Center for Infectious Disease"/>
            <person name="Wu L."/>
            <person name="Ma J."/>
        </authorList>
    </citation>
    <scope>NUCLEOTIDE SEQUENCE [LARGE SCALE GENOMIC DNA]</scope>
    <source>
        <strain evidence="7">KCTC 42255</strain>
    </source>
</reference>
<dbReference type="Pfam" id="PF20009">
    <property type="entry name" value="GEVED"/>
    <property type="match status" value="1"/>
</dbReference>
<feature type="domain" description="Secretion system C-terminal sorting" evidence="4">
    <location>
        <begin position="1012"/>
        <end position="1086"/>
    </location>
</feature>
<feature type="region of interest" description="Disordered" evidence="2">
    <location>
        <begin position="455"/>
        <end position="481"/>
    </location>
</feature>
<sequence length="1087" mass="117661">MKANLRDVLSILCIFFSFSLFAQTNYWSKVNQEELSQFEKINRKSQPDGFTLYQLDLDALKNKLKKAPQHTQQAAPLILEFPMPNGEMEQFSVVEFSIMAEELQAKYPQIRTYKAKGIDDPTASMRFSVTPQGFHAMSLSGKRMAMYIDPYTTDREHYIVFAREALSGQVSDFTCFMDEESLIPTLVRGESQQTMAANDSQLRTYRLALSCTAEYGNIFATSTATAKADIQAQMAVSINRVNEIYERDLAITLQFIPNNDALIYFGSTSADPWSNEFNQTTQNTIDNTIGNANYDIGHNFNTTGGGNAGCIGCVCVSGQKGSAYTGSNNPVGDAFYIDYVAHEMGHQFGGYHTMNICSRSGDGTTEVEPGSGSSIMGYAGICSPNVQNNSDAHFNYVNIRDIADNIKNGPSSSCAQITTLANAAPVADAGLDYTIPKSTAFVLEGSATDVDGTASLTYNWSQNDPEPAPGNGQPQPSWVDGPLYRSILPTSSPKRYMPKLSDVIAGNLTPTWEVTPSVGRELNFAFTVRDNANTFANGIGQTDTDLMKVTVANNAGPFVVTSQNQSGITWNVGSSQTITWDVANTDVAPVSANEVDILLSIDGGQNFNQVIAQNQPNTGNALITVPNVGNVANARLMVKASNSIFYAVNTTSIAIQEVDYVLSFNSTFQEVCLPNTANYTFTYNTFNGYSQNTTFSVSNLPTGATATFTPNAASSTGTQVDLALSNLSGVSVGEYTFNVKATSNGVTQEYPLVLGVYDNNAVTPTLLTPAQGAIDVATPSVLTWSNESNASSYQLQIAEDANFTTLVVDESLSDNNYTFAGQNETTYYWRVKATNACAAFSYSAANSFTTEACDICPSSGDSQSPVAITEVNFNTINNTSGKSGGYSDFTSLTTQVDKGQSYTLSVRGDAGGSNFIAGVYAYIDWNQNCVFDANERYDLGGVVGASQSTNSPINITVPNDAVEGSTIMRVSTEFFAYPNDCAVGFNGEVEDYTVVVNTLGLNENDLARQFKVWPNPNEGAFNLQYTSQGSLKVQVYDVAGRLIYRRDFKENPQTGFKVNLPTAQTGVYFLKASTSNNQAINRKIIVR</sequence>
<dbReference type="InterPro" id="IPR013783">
    <property type="entry name" value="Ig-like_fold"/>
</dbReference>
<feature type="domain" description="GEVED" evidence="5">
    <location>
        <begin position="919"/>
        <end position="994"/>
    </location>
</feature>
<dbReference type="Gene3D" id="3.40.390.10">
    <property type="entry name" value="Collagenase (Catalytic Domain)"/>
    <property type="match status" value="1"/>
</dbReference>
<dbReference type="Gene3D" id="2.60.40.10">
    <property type="entry name" value="Immunoglobulins"/>
    <property type="match status" value="2"/>
</dbReference>
<protein>
    <submittedName>
        <fullName evidence="6">Reprolysin-like metallopeptidase</fullName>
    </submittedName>
</protein>
<feature type="compositionally biased region" description="Polar residues" evidence="2">
    <location>
        <begin position="455"/>
        <end position="464"/>
    </location>
</feature>
<keyword evidence="1 3" id="KW-0732">Signal</keyword>
<dbReference type="InterPro" id="IPR024079">
    <property type="entry name" value="MetalloPept_cat_dom_sf"/>
</dbReference>
<evidence type="ECO:0000259" key="4">
    <source>
        <dbReference type="Pfam" id="PF18962"/>
    </source>
</evidence>
<evidence type="ECO:0000259" key="5">
    <source>
        <dbReference type="Pfam" id="PF20009"/>
    </source>
</evidence>
<dbReference type="Proteomes" id="UP001597357">
    <property type="component" value="Unassembled WGS sequence"/>
</dbReference>
<comment type="caution">
    <text evidence="6">The sequence shown here is derived from an EMBL/GenBank/DDBJ whole genome shotgun (WGS) entry which is preliminary data.</text>
</comment>
<organism evidence="6 7">
    <name type="scientific">Mesonia sediminis</name>
    <dbReference type="NCBI Taxonomy" id="1703946"/>
    <lineage>
        <taxon>Bacteria</taxon>
        <taxon>Pseudomonadati</taxon>
        <taxon>Bacteroidota</taxon>
        <taxon>Flavobacteriia</taxon>
        <taxon>Flavobacteriales</taxon>
        <taxon>Flavobacteriaceae</taxon>
        <taxon>Mesonia</taxon>
    </lineage>
</organism>
<name>A0ABW5SDJ7_9FLAO</name>
<dbReference type="RefSeq" id="WP_379046267.1">
    <property type="nucleotide sequence ID" value="NZ_JBHULZ010000033.1"/>
</dbReference>